<feature type="region of interest" description="Disordered" evidence="2">
    <location>
        <begin position="82"/>
        <end position="119"/>
    </location>
</feature>
<dbReference type="PANTHER" id="PTHR46708">
    <property type="entry name" value="TENASCIN"/>
    <property type="match status" value="1"/>
</dbReference>
<evidence type="ECO:0000256" key="1">
    <source>
        <dbReference type="ARBA" id="ARBA00022737"/>
    </source>
</evidence>
<dbReference type="InterPro" id="IPR013783">
    <property type="entry name" value="Ig-like_fold"/>
</dbReference>
<dbReference type="Pfam" id="PF00041">
    <property type="entry name" value="fn3"/>
    <property type="match status" value="6"/>
</dbReference>
<feature type="domain" description="Fibronectin type-III" evidence="3">
    <location>
        <begin position="706"/>
        <end position="802"/>
    </location>
</feature>
<feature type="domain" description="Fibronectin type-III" evidence="3">
    <location>
        <begin position="443"/>
        <end position="534"/>
    </location>
</feature>
<dbReference type="OrthoDB" id="3366823at2759"/>
<evidence type="ECO:0000259" key="3">
    <source>
        <dbReference type="PROSITE" id="PS50853"/>
    </source>
</evidence>
<dbReference type="Pfam" id="PF07807">
    <property type="entry name" value="RED_C"/>
    <property type="match status" value="1"/>
</dbReference>
<feature type="domain" description="Fibronectin type-III" evidence="3">
    <location>
        <begin position="1305"/>
        <end position="1408"/>
    </location>
</feature>
<protein>
    <recommendedName>
        <fullName evidence="3">Fibronectin type-III domain-containing protein</fullName>
    </recommendedName>
</protein>
<dbReference type="InParanoid" id="A0A1X7TKA6"/>
<evidence type="ECO:0000256" key="2">
    <source>
        <dbReference type="SAM" id="MobiDB-lite"/>
    </source>
</evidence>
<organism evidence="4">
    <name type="scientific">Amphimedon queenslandica</name>
    <name type="common">Sponge</name>
    <dbReference type="NCBI Taxonomy" id="400682"/>
    <lineage>
        <taxon>Eukaryota</taxon>
        <taxon>Metazoa</taxon>
        <taxon>Porifera</taxon>
        <taxon>Demospongiae</taxon>
        <taxon>Heteroscleromorpha</taxon>
        <taxon>Haplosclerida</taxon>
        <taxon>Niphatidae</taxon>
        <taxon>Amphimedon</taxon>
    </lineage>
</organism>
<dbReference type="SMART" id="SM00060">
    <property type="entry name" value="FN3"/>
    <property type="match status" value="6"/>
</dbReference>
<proteinExistence type="predicted"/>
<dbReference type="InterPro" id="IPR036116">
    <property type="entry name" value="FN3_sf"/>
</dbReference>
<dbReference type="CDD" id="cd00063">
    <property type="entry name" value="FN3"/>
    <property type="match status" value="6"/>
</dbReference>
<dbReference type="Gene3D" id="2.60.40.10">
    <property type="entry name" value="Immunoglobulins"/>
    <property type="match status" value="6"/>
</dbReference>
<accession>A0A1X7TKA6</accession>
<evidence type="ECO:0000313" key="4">
    <source>
        <dbReference type="EnsemblMetazoa" id="Aqu2.1.15322_001"/>
    </source>
</evidence>
<reference evidence="4" key="1">
    <citation type="submission" date="2017-05" db="UniProtKB">
        <authorList>
            <consortium name="EnsemblMetazoa"/>
        </authorList>
    </citation>
    <scope>IDENTIFICATION</scope>
</reference>
<dbReference type="PROSITE" id="PS50853">
    <property type="entry name" value="FN3"/>
    <property type="match status" value="6"/>
</dbReference>
<name>A0A1X7TKA6_AMPQE</name>
<keyword evidence="1" id="KW-0677">Repeat</keyword>
<feature type="domain" description="Fibronectin type-III" evidence="3">
    <location>
        <begin position="1222"/>
        <end position="1303"/>
    </location>
</feature>
<dbReference type="InterPro" id="IPR012492">
    <property type="entry name" value="RED_C"/>
</dbReference>
<feature type="domain" description="Fibronectin type-III" evidence="3">
    <location>
        <begin position="1410"/>
        <end position="1497"/>
    </location>
</feature>
<dbReference type="InterPro" id="IPR050991">
    <property type="entry name" value="ECM_Regulatory_Proteins"/>
</dbReference>
<feature type="domain" description="Fibronectin type-III" evidence="3">
    <location>
        <begin position="1035"/>
        <end position="1124"/>
    </location>
</feature>
<dbReference type="PANTHER" id="PTHR46708:SF2">
    <property type="entry name" value="FIBRONECTIN TYPE-III DOMAIN-CONTAINING PROTEIN"/>
    <property type="match status" value="1"/>
</dbReference>
<sequence>MKKKEKVSKISLQKLFAPKQVQIEMSELSALRNQLYKRKRVYFLIWRDQQLFTKSEPTQDYEDIKKATKDFVKAVGEKYADSSSIQGERAHSDGPLPSGWSAGEEDRTRSSSTKATEPVFMKKAKTDDVGFGGLDQDHYAECYPGGMEEVDATVNSDDEIDFSKMDVGNCMETISHQGKHYQKLLSSIALKWMTVVRLVDKVSRMRKLNWTENGSRSVRFFKKESQVKQSYNLIRPSPLECVLPGATLNGGQWIGPNGVVPCDGGNNQNVQCTVGSGASLSIHINPANGFLQPPGDGWYKCCLPTDCSDPSTNIIFANIFNFAQIESFTAELPSDMTVYPQKYKLNCVKIGYHSYSINIRIGSTALASYTNCYDPSNSCSGTVLDSSTNTIRYNVDITWDGMTVSSGSISQSTTGDQMYQCKVEVFDQPTRTRSVTVKVPSASPSSLTEVNKTATTITVNWTALDSSDADGYVVNVTSDTDTVQTIQVEGSSNNTITLNGLRGGTTYSITGRAYQQLLGPTSSTTRVFTHCQEEDIYLTYNGNCFPNGSYLWDSRVNAVTKAISCVLPGTSLTTGQWVRVADPDDPVDCDSNSASDPFRCTNVTSPATINFYLAQGLPAAQEGWYKCCLPTDCSDPSTNIIFANIFRFSEIESFTVVDLFSDMTVYPQEYKLNCIKIGHYQYGISMRIGSTALVDYTNCDDQNSNCPGTILASSNNTVNKTATTITVNWTALDSSDADGYVVNVTSDTDTVQTVQVEGSSNNTITLNGLRELTTYSITVRAYQQLLGPASSTIRVFTHCQHETYNGNCFPNGSYFWDNRVNSVTDSISCVLPGTSLSTGQWVGVNDLDDPVDCNNNDPFNCTEVTSPDASISIYLSPNQTLPADQEGFYKCCLPTDCNTATNIIFANIFRYAEIESFSTANLPSDMTVHPQEYKLNCVKIGYYQYNISLKVGNTPLASYINCDDRNDSTSCPSTVIDNNMYTIKYTVNITWDGVTVSSGSISQSATGDQMYQCKVEVTDQLTRTRNIDIKVPATAPSSLTEVNKTVTTITVSWTALDSSDADGYVVNVTSDTDTVQTVQVEGSSNNTITLNGLRVKATYNITVRAYQQLLGPASSAISVQTLPVNNSINWTLISSIAQLNNTQYRIDCLTTTDINPSNNVYWSVNGVMKSNSMYTSIDVLTYNNTLLVYPDPLGVSVNVTCIAMIGGVNYSKFVILQVPSGPPNSVKVFILGATSIRVNWTNSSEANGYVIEYTTGRVSRSALFTSENEVVLTNLSSTSTYTISVYSYIDLPSVNSTVTVLKFDVPSPVTSLSVSNVSTTGITVNWTIPSRDNYVTYYTISYTPSCPQLSSVNEIVSVAPHQSTTTYSYTLIGLYSGMNYTITVRAGNVLGGSDPSSVKIDTMPTAPTGVPTSLSVLQPINNLTWNEVDCSKHNGLITGYTVIISNSSITYSVTSTKRYIILNDLVLDTVYIISVAAVNSAGSGPFSDPIALLLHPSQSSQLPAASGLHSVDVMPIIYVFIISTVYPSDDL</sequence>
<dbReference type="EnsemblMetazoa" id="Aqu2.1.15322_001">
    <property type="protein sequence ID" value="Aqu2.1.15322_001"/>
    <property type="gene ID" value="Aqu2.1.15322"/>
</dbReference>
<dbReference type="InterPro" id="IPR003961">
    <property type="entry name" value="FN3_dom"/>
</dbReference>
<dbReference type="SUPFAM" id="SSF49265">
    <property type="entry name" value="Fibronectin type III"/>
    <property type="match status" value="4"/>
</dbReference>